<feature type="compositionally biased region" description="Polar residues" evidence="3">
    <location>
        <begin position="206"/>
        <end position="251"/>
    </location>
</feature>
<evidence type="ECO:0000313" key="6">
    <source>
        <dbReference type="Proteomes" id="UP000663671"/>
    </source>
</evidence>
<dbReference type="SUPFAM" id="SSF54695">
    <property type="entry name" value="POZ domain"/>
    <property type="match status" value="1"/>
</dbReference>
<feature type="domain" description="BTB" evidence="4">
    <location>
        <begin position="721"/>
        <end position="898"/>
    </location>
</feature>
<feature type="compositionally biased region" description="Basic and acidic residues" evidence="3">
    <location>
        <begin position="1"/>
        <end position="12"/>
    </location>
</feature>
<sequence>MAGIGLERETGKPVEGSSPTKAVAESSTPAIPPPPLTPDTSKRFTSVIKYFRSSKTRSTTISTTWPSRRFISKNSAKPPSEESSRNKIPEALRLTTPTTSKSPDLDLFRSPSLPVPAAVLEPGLRQNIELERRFLEYQEPRETSHRKSSLPFLEPGVADSVPKNPLRTEVPFVKAFFESPLVPSSNNKKADTSSPPTESVLKAMASNNPIGGQYDSFQEQNAGPSTTTGNQTAQSPLPNGQNSSSTPTNLSGLVCNVHRTTGREPRPLVGPSSTVLGDKLYVFGGRVQSRSRPELLTNEMYELDLVRRHWTKLETTGDIPPPRYFHTVCALGDSKLVCYGGMSAKAALPNQPPATPNKTSQRSGEEAQQGVVLLSDVHIFDVPSRTWVFIPTANAPRGRYAHCATILPSRATFGSSNAPISALHHNPSSSNPHQGTLGVEIDGYGGAEMIVVGGQDTSNHYFEEINVFNLRSLKWTSTTSLDRSCGAYRSVATPLLGVKPSNIGGGVEVEGFRDPTKPDAQKPDPLLLIYSNYNFLDVKLNLQLRTSDGKLTEKSMNGTVSPPGLRFPNGGIINGHFVVSGTYLTSSKQEYAMWALDLKTLTWGRIDAGGAIFSHGSWNRGVLWSRRSTFVVIGHRKRSLVEDYNHRRINFSHICFVELEAFGLYENPRRSAPTSGYVSVSSPMVPASLQAKISQQGAGGRPLSTTAEELGRMALSLRELSDMELLTIGGERIPVNSHILARRWGPYFIQLLRESTIAEENMSDAATVRQQTSSHPSRNSSITITPSVGNNSSYSAATTLIGHTGASSNQRTPPSLLPNLEIPSAHTLTPTSRPRTLYLPHTHLTVQLLVHYLYTSSLPPPGSQLCTPQILCSLLQLARPYQVDGLLEATVERLHQVLDGRNAAAVFNAAAMAAGSGRGTGFASGPGGTLEVLNGVHSRSNAVASAIEPMSILNLNSNSDTESGDTSGPRSGTVGGGPGQSQRGTPSAQRPANLRINTTNLNTGNAPGGFSAGGNRNRAESVSSAASTATSASTNTSLSFSESMGVDDIARHNDPNNKNKDDDMVGHERGRSKPEREIWTGEISSVVGLQKRGLRGLMEGRRMRERGGRPANPPGAAGVGGEDGNSTDTGGAPPAISAAPAGVAVGSG</sequence>
<feature type="region of interest" description="Disordered" evidence="3">
    <location>
        <begin position="763"/>
        <end position="788"/>
    </location>
</feature>
<feature type="compositionally biased region" description="Low complexity" evidence="3">
    <location>
        <begin position="1130"/>
        <end position="1148"/>
    </location>
</feature>
<dbReference type="EMBL" id="CP069114">
    <property type="protein sequence ID" value="QSS64512.1"/>
    <property type="molecule type" value="Genomic_DNA"/>
</dbReference>
<dbReference type="OrthoDB" id="10001928at2759"/>
<evidence type="ECO:0000259" key="4">
    <source>
        <dbReference type="SMART" id="SM00225"/>
    </source>
</evidence>
<dbReference type="GO" id="GO:0005829">
    <property type="term" value="C:cytosol"/>
    <property type="evidence" value="ECO:0007669"/>
    <property type="project" value="TreeGrafter"/>
</dbReference>
<evidence type="ECO:0000256" key="3">
    <source>
        <dbReference type="SAM" id="MobiDB-lite"/>
    </source>
</evidence>
<dbReference type="SMART" id="SM00225">
    <property type="entry name" value="BTB"/>
    <property type="match status" value="1"/>
</dbReference>
<evidence type="ECO:0000313" key="5">
    <source>
        <dbReference type="EMBL" id="QSS64512.1"/>
    </source>
</evidence>
<dbReference type="InterPro" id="IPR011333">
    <property type="entry name" value="SKP1/BTB/POZ_sf"/>
</dbReference>
<dbReference type="SUPFAM" id="SSF117281">
    <property type="entry name" value="Kelch motif"/>
    <property type="match status" value="1"/>
</dbReference>
<organism evidence="5 6">
    <name type="scientific">Ajellomyces capsulatus</name>
    <name type="common">Darling's disease fungus</name>
    <name type="synonym">Histoplasma capsulatum</name>
    <dbReference type="NCBI Taxonomy" id="5037"/>
    <lineage>
        <taxon>Eukaryota</taxon>
        <taxon>Fungi</taxon>
        <taxon>Dikarya</taxon>
        <taxon>Ascomycota</taxon>
        <taxon>Pezizomycotina</taxon>
        <taxon>Eurotiomycetes</taxon>
        <taxon>Eurotiomycetidae</taxon>
        <taxon>Onygenales</taxon>
        <taxon>Ajellomycetaceae</taxon>
        <taxon>Histoplasma</taxon>
    </lineage>
</organism>
<name>A0A8A1MIW5_AJECA</name>
<keyword evidence="2" id="KW-0677">Repeat</keyword>
<feature type="compositionally biased region" description="Basic and acidic residues" evidence="3">
    <location>
        <begin position="1048"/>
        <end position="1079"/>
    </location>
</feature>
<proteinExistence type="predicted"/>
<feature type="region of interest" description="Disordered" evidence="3">
    <location>
        <begin position="55"/>
        <end position="104"/>
    </location>
</feature>
<feature type="region of interest" description="Disordered" evidence="3">
    <location>
        <begin position="347"/>
        <end position="367"/>
    </location>
</feature>
<dbReference type="Gene3D" id="3.30.710.10">
    <property type="entry name" value="Potassium Channel Kv1.1, Chain A"/>
    <property type="match status" value="1"/>
</dbReference>
<accession>A0A8A1MIW5</accession>
<feature type="compositionally biased region" description="Polar residues" evidence="3">
    <location>
        <begin position="768"/>
        <end position="788"/>
    </location>
</feature>
<feature type="compositionally biased region" description="Polar residues" evidence="3">
    <location>
        <begin position="995"/>
        <end position="1005"/>
    </location>
</feature>
<keyword evidence="1" id="KW-0880">Kelch repeat</keyword>
<dbReference type="GO" id="GO:0045454">
    <property type="term" value="P:cell redox homeostasis"/>
    <property type="evidence" value="ECO:0007669"/>
    <property type="project" value="TreeGrafter"/>
</dbReference>
<protein>
    <submittedName>
        <fullName evidence="5">Regulatory protein Ral2</fullName>
    </submittedName>
</protein>
<feature type="compositionally biased region" description="Polar residues" evidence="3">
    <location>
        <begin position="955"/>
        <end position="965"/>
    </location>
</feature>
<dbReference type="Gene3D" id="2.120.10.80">
    <property type="entry name" value="Kelch-type beta propeller"/>
    <property type="match status" value="1"/>
</dbReference>
<dbReference type="PANTHER" id="PTHR43503">
    <property type="entry name" value="MCG48959-RELATED"/>
    <property type="match status" value="1"/>
</dbReference>
<feature type="region of interest" description="Disordered" evidence="3">
    <location>
        <begin position="1100"/>
        <end position="1148"/>
    </location>
</feature>
<feature type="region of interest" description="Disordered" evidence="3">
    <location>
        <begin position="955"/>
        <end position="1079"/>
    </location>
</feature>
<dbReference type="GO" id="GO:0005739">
    <property type="term" value="C:mitochondrion"/>
    <property type="evidence" value="ECO:0007669"/>
    <property type="project" value="TreeGrafter"/>
</dbReference>
<dbReference type="VEuPathDB" id="FungiDB:I7I51_01580"/>
<evidence type="ECO:0000256" key="2">
    <source>
        <dbReference type="ARBA" id="ARBA00022737"/>
    </source>
</evidence>
<dbReference type="FunFam" id="3.30.710.10:FF:000142">
    <property type="entry name" value="Regulatory protein ral2, variant"/>
    <property type="match status" value="1"/>
</dbReference>
<dbReference type="PANTHER" id="PTHR43503:SF2">
    <property type="entry name" value="NEGATIVE REGULATOR OF SPORULATION MDS3-RELATED"/>
    <property type="match status" value="1"/>
</dbReference>
<evidence type="ECO:0000256" key="1">
    <source>
        <dbReference type="ARBA" id="ARBA00022441"/>
    </source>
</evidence>
<feature type="region of interest" description="Disordered" evidence="3">
    <location>
        <begin position="1"/>
        <end position="43"/>
    </location>
</feature>
<feature type="region of interest" description="Disordered" evidence="3">
    <location>
        <begin position="206"/>
        <end position="253"/>
    </location>
</feature>
<gene>
    <name evidence="5" type="primary">RAL2</name>
    <name evidence="5" type="ORF">I7I51_01580</name>
</gene>
<feature type="compositionally biased region" description="Basic and acidic residues" evidence="3">
    <location>
        <begin position="79"/>
        <end position="90"/>
    </location>
</feature>
<dbReference type="AlphaFoldDB" id="A0A8A1MIW5"/>
<feature type="compositionally biased region" description="Low complexity" evidence="3">
    <location>
        <begin position="1021"/>
        <end position="1043"/>
    </location>
</feature>
<reference evidence="5" key="1">
    <citation type="submission" date="2021-01" db="EMBL/GenBank/DDBJ databases">
        <title>Chromosome-level genome assembly of a human fungal pathogen reveals clustering of transcriptionally co-regulated genes.</title>
        <authorList>
            <person name="Voorhies M."/>
            <person name="Cohen S."/>
            <person name="Shea T.P."/>
            <person name="Petrus S."/>
            <person name="Munoz J.F."/>
            <person name="Poplawski S."/>
            <person name="Goldman W.E."/>
            <person name="Michael T."/>
            <person name="Cuomo C.A."/>
            <person name="Sil A."/>
            <person name="Beyhan S."/>
        </authorList>
    </citation>
    <scope>NUCLEOTIDE SEQUENCE</scope>
    <source>
        <strain evidence="5">WU24</strain>
    </source>
</reference>
<dbReference type="InterPro" id="IPR015915">
    <property type="entry name" value="Kelch-typ_b-propeller"/>
</dbReference>
<dbReference type="Pfam" id="PF24681">
    <property type="entry name" value="Kelch_KLHDC2_KLHL20_DRC7"/>
    <property type="match status" value="1"/>
</dbReference>
<feature type="compositionally biased region" description="Low complexity" evidence="3">
    <location>
        <begin position="56"/>
        <end position="69"/>
    </location>
</feature>
<dbReference type="InterPro" id="IPR000210">
    <property type="entry name" value="BTB/POZ_dom"/>
</dbReference>
<dbReference type="Proteomes" id="UP000663671">
    <property type="component" value="Chromosome 1"/>
</dbReference>